<dbReference type="InterPro" id="IPR019662">
    <property type="entry name" value="DUF2516"/>
</dbReference>
<comment type="caution">
    <text evidence="2">The sequence shown here is derived from an EMBL/GenBank/DDBJ whole genome shotgun (WGS) entry which is preliminary data.</text>
</comment>
<proteinExistence type="predicted"/>
<gene>
    <name evidence="2" type="ORF">J2S67_000229</name>
</gene>
<keyword evidence="1" id="KW-0812">Transmembrane</keyword>
<feature type="transmembrane region" description="Helical" evidence="1">
    <location>
        <begin position="78"/>
        <end position="103"/>
    </location>
</feature>
<dbReference type="EMBL" id="JAVDXX010000001">
    <property type="protein sequence ID" value="MDR7292961.1"/>
    <property type="molecule type" value="Genomic_DNA"/>
</dbReference>
<protein>
    <recommendedName>
        <fullName evidence="4">DUF2516 family protein</fullName>
    </recommendedName>
</protein>
<reference evidence="2" key="1">
    <citation type="submission" date="2023-07" db="EMBL/GenBank/DDBJ databases">
        <title>Sequencing the genomes of 1000 actinobacteria strains.</title>
        <authorList>
            <person name="Klenk H.-P."/>
        </authorList>
    </citation>
    <scope>NUCLEOTIDE SEQUENCE</scope>
    <source>
        <strain evidence="2">DSM 13068</strain>
    </source>
</reference>
<dbReference type="Proteomes" id="UP001180715">
    <property type="component" value="Unassembled WGS sequence"/>
</dbReference>
<organism evidence="2 3">
    <name type="scientific">Pseudoglutamicibacter albus</name>
    <dbReference type="NCBI Taxonomy" id="98671"/>
    <lineage>
        <taxon>Bacteria</taxon>
        <taxon>Bacillati</taxon>
        <taxon>Actinomycetota</taxon>
        <taxon>Actinomycetes</taxon>
        <taxon>Micrococcales</taxon>
        <taxon>Micrococcaceae</taxon>
        <taxon>Pseudoglutamicibacter</taxon>
    </lineage>
</organism>
<keyword evidence="1" id="KW-0472">Membrane</keyword>
<feature type="transmembrane region" description="Helical" evidence="1">
    <location>
        <begin position="6"/>
        <end position="28"/>
    </location>
</feature>
<feature type="transmembrane region" description="Helical" evidence="1">
    <location>
        <begin position="49"/>
        <end position="72"/>
    </location>
</feature>
<evidence type="ECO:0000313" key="2">
    <source>
        <dbReference type="EMBL" id="MDR7292961.1"/>
    </source>
</evidence>
<dbReference type="Pfam" id="PF10724">
    <property type="entry name" value="DUF2516"/>
    <property type="match status" value="1"/>
</dbReference>
<evidence type="ECO:0000313" key="3">
    <source>
        <dbReference type="Proteomes" id="UP001180715"/>
    </source>
</evidence>
<evidence type="ECO:0008006" key="4">
    <source>
        <dbReference type="Google" id="ProtNLM"/>
    </source>
</evidence>
<accession>A0ABU1YX77</accession>
<dbReference type="RefSeq" id="WP_052048632.1">
    <property type="nucleotide sequence ID" value="NZ_JAVDXX010000001.1"/>
</dbReference>
<name>A0ABU1YX77_9MICC</name>
<sequence length="118" mass="12080">MTWALMIEFVISVLIDGAIFALALFALLDCLGQPADRFRVFSRMSKGAWTGALAAAALVSGLSCVSGVTALIGRPFGAGILSGGSFGMILILAAAIFTGVYLAGVRPNVSGKNGYGSY</sequence>
<keyword evidence="1" id="KW-1133">Transmembrane helix</keyword>
<keyword evidence="3" id="KW-1185">Reference proteome</keyword>
<evidence type="ECO:0000256" key="1">
    <source>
        <dbReference type="SAM" id="Phobius"/>
    </source>
</evidence>